<dbReference type="SUPFAM" id="SSF56988">
    <property type="entry name" value="Anthrax protective antigen"/>
    <property type="match status" value="1"/>
</dbReference>
<gene>
    <name evidence="3" type="ORF">BpHYR1_007357</name>
</gene>
<dbReference type="Proteomes" id="UP000276133">
    <property type="component" value="Unassembled WGS sequence"/>
</dbReference>
<dbReference type="Pfam" id="PF01833">
    <property type="entry name" value="TIG"/>
    <property type="match status" value="2"/>
</dbReference>
<accession>A0A3M7PD64</accession>
<dbReference type="CDD" id="cd00603">
    <property type="entry name" value="IPT_PCSR"/>
    <property type="match status" value="1"/>
</dbReference>
<dbReference type="PANTHER" id="PTHR46769">
    <property type="entry name" value="POLYCYSTIC KIDNEY AND HEPATIC DISEASE 1 (AUTOSOMAL RECESSIVE)-LIKE 1"/>
    <property type="match status" value="1"/>
</dbReference>
<sequence length="447" mass="49816">MSICLLGFGQNLFAFAPTEDNSNQVTITNEFNSYDCPIHTDKVTSTQITCYAPAMPEGTYTVRVKVNGNLIPLHQYINVENADVRSVDWNTPKLTSLEPISAPPGSMVTLKGDFKTLCYTRDQDPCADDAGARISRIYFNGQLCNLINPDTNLVYQNLTTDSLVCKLEGHEVNVYNATVLVSEEYGRSLTSPTIFYITADEQIYNFESYAEIDHVNYQTGSINGGLKLTLTGNHFYSDESVKAEVKIGNEECKLIAYMPNNFFDSVLECQVPVGPGQNRSHFYGGRGLNLVVENVETDFDGLLSYVPSSSAAKYVTNRMSVSLRQADPATVRFTGYFAPLRSGRYDFPIDTDGYAKVCLSLTQDPNDKTVVSSYEPSSADYSKVYLEAGKYYYIESIGSSSLGSFEMKINARFYDTSLVDTVTSNVKNEIQEIEIRSSEKREEFVIF</sequence>
<dbReference type="EMBL" id="REGN01011992">
    <property type="protein sequence ID" value="RMZ96657.1"/>
    <property type="molecule type" value="Genomic_DNA"/>
</dbReference>
<evidence type="ECO:0000256" key="1">
    <source>
        <dbReference type="ARBA" id="ARBA00022729"/>
    </source>
</evidence>
<evidence type="ECO:0000313" key="3">
    <source>
        <dbReference type="EMBL" id="RMZ96657.1"/>
    </source>
</evidence>
<comment type="caution">
    <text evidence="3">The sequence shown here is derived from an EMBL/GenBank/DDBJ whole genome shotgun (WGS) entry which is preliminary data.</text>
</comment>
<feature type="domain" description="PA14" evidence="2">
    <location>
        <begin position="273"/>
        <end position="427"/>
    </location>
</feature>
<evidence type="ECO:0000259" key="2">
    <source>
        <dbReference type="PROSITE" id="PS51820"/>
    </source>
</evidence>
<name>A0A3M7PD64_BRAPC</name>
<dbReference type="PROSITE" id="PS51820">
    <property type="entry name" value="PA14"/>
    <property type="match status" value="1"/>
</dbReference>
<dbReference type="InterPro" id="IPR052387">
    <property type="entry name" value="Fibrocystin"/>
</dbReference>
<organism evidence="3 4">
    <name type="scientific">Brachionus plicatilis</name>
    <name type="common">Marine rotifer</name>
    <name type="synonym">Brachionus muelleri</name>
    <dbReference type="NCBI Taxonomy" id="10195"/>
    <lineage>
        <taxon>Eukaryota</taxon>
        <taxon>Metazoa</taxon>
        <taxon>Spiralia</taxon>
        <taxon>Gnathifera</taxon>
        <taxon>Rotifera</taxon>
        <taxon>Eurotatoria</taxon>
        <taxon>Monogononta</taxon>
        <taxon>Pseudotrocha</taxon>
        <taxon>Ploima</taxon>
        <taxon>Brachionidae</taxon>
        <taxon>Brachionus</taxon>
    </lineage>
</organism>
<keyword evidence="4" id="KW-1185">Reference proteome</keyword>
<dbReference type="AlphaFoldDB" id="A0A3M7PD64"/>
<evidence type="ECO:0000313" key="4">
    <source>
        <dbReference type="Proteomes" id="UP000276133"/>
    </source>
</evidence>
<dbReference type="PANTHER" id="PTHR46769:SF2">
    <property type="entry name" value="FIBROCYSTIN-L ISOFORM 2 PRECURSOR-RELATED"/>
    <property type="match status" value="1"/>
</dbReference>
<keyword evidence="1" id="KW-0732">Signal</keyword>
<dbReference type="InterPro" id="IPR002909">
    <property type="entry name" value="IPT_dom"/>
</dbReference>
<dbReference type="InterPro" id="IPR037524">
    <property type="entry name" value="PA14/GLEYA"/>
</dbReference>
<dbReference type="Gene3D" id="2.60.40.10">
    <property type="entry name" value="Immunoglobulins"/>
    <property type="match status" value="2"/>
</dbReference>
<reference evidence="3 4" key="1">
    <citation type="journal article" date="2018" name="Sci. Rep.">
        <title>Genomic signatures of local adaptation to the degree of environmental predictability in rotifers.</title>
        <authorList>
            <person name="Franch-Gras L."/>
            <person name="Hahn C."/>
            <person name="Garcia-Roger E.M."/>
            <person name="Carmona M.J."/>
            <person name="Serra M."/>
            <person name="Gomez A."/>
        </authorList>
    </citation>
    <scope>NUCLEOTIDE SEQUENCE [LARGE SCALE GENOMIC DNA]</scope>
    <source>
        <strain evidence="3">HYR1</strain>
    </source>
</reference>
<dbReference type="InterPro" id="IPR013783">
    <property type="entry name" value="Ig-like_fold"/>
</dbReference>
<dbReference type="STRING" id="10195.A0A3M7PD64"/>
<protein>
    <submittedName>
        <fullName evidence="3">Fibrocystin-L</fullName>
    </submittedName>
</protein>
<dbReference type="OrthoDB" id="10063478at2759"/>
<proteinExistence type="predicted"/>